<dbReference type="RefSeq" id="WP_097059760.1">
    <property type="nucleotide sequence ID" value="NZ_BMLC01000002.1"/>
</dbReference>
<gene>
    <name evidence="6" type="ORF">SAMN06296378_0660</name>
</gene>
<dbReference type="GO" id="GO:0003677">
    <property type="term" value="F:DNA binding"/>
    <property type="evidence" value="ECO:0007669"/>
    <property type="project" value="InterPro"/>
</dbReference>
<dbReference type="GO" id="GO:0003905">
    <property type="term" value="F:alkylbase DNA N-glycosylase activity"/>
    <property type="evidence" value="ECO:0007669"/>
    <property type="project" value="InterPro"/>
</dbReference>
<accession>A0A2C8YTU8</accession>
<keyword evidence="3 5" id="KW-0378">Hydrolase</keyword>
<dbReference type="SUPFAM" id="SSF50486">
    <property type="entry name" value="FMT C-terminal domain-like"/>
    <property type="match status" value="1"/>
</dbReference>
<comment type="similarity">
    <text evidence="1 5">Belongs to the DNA glycosylase MPG family.</text>
</comment>
<evidence type="ECO:0000313" key="6">
    <source>
        <dbReference type="EMBL" id="SOE54125.1"/>
    </source>
</evidence>
<proteinExistence type="inferred from homology"/>
<protein>
    <recommendedName>
        <fullName evidence="5">Putative 3-methyladenine DNA glycosylase</fullName>
        <ecNumber evidence="5">3.2.2.-</ecNumber>
    </recommendedName>
</protein>
<dbReference type="InterPro" id="IPR003180">
    <property type="entry name" value="MPG"/>
</dbReference>
<dbReference type="PANTHER" id="PTHR10429:SF0">
    <property type="entry name" value="DNA-3-METHYLADENINE GLYCOSYLASE"/>
    <property type="match status" value="1"/>
</dbReference>
<dbReference type="NCBIfam" id="NF002003">
    <property type="entry name" value="PRK00802.1-3"/>
    <property type="match status" value="1"/>
</dbReference>
<dbReference type="CDD" id="cd00540">
    <property type="entry name" value="AAG"/>
    <property type="match status" value="1"/>
</dbReference>
<dbReference type="EC" id="3.2.2.-" evidence="5"/>
<dbReference type="NCBIfam" id="TIGR00567">
    <property type="entry name" value="3mg"/>
    <property type="match status" value="1"/>
</dbReference>
<dbReference type="Gene3D" id="3.10.300.10">
    <property type="entry name" value="Methylpurine-DNA glycosylase (MPG)"/>
    <property type="match status" value="1"/>
</dbReference>
<evidence type="ECO:0000256" key="3">
    <source>
        <dbReference type="ARBA" id="ARBA00022801"/>
    </source>
</evidence>
<dbReference type="EMBL" id="OCST01000001">
    <property type="protein sequence ID" value="SOE54125.1"/>
    <property type="molecule type" value="Genomic_DNA"/>
</dbReference>
<name>A0A2C8YTU8_9MICO</name>
<evidence type="ECO:0000256" key="5">
    <source>
        <dbReference type="HAMAP-Rule" id="MF_00527"/>
    </source>
</evidence>
<reference evidence="6 7" key="1">
    <citation type="submission" date="2017-09" db="EMBL/GenBank/DDBJ databases">
        <authorList>
            <person name="Ehlers B."/>
            <person name="Leendertz F.H."/>
        </authorList>
    </citation>
    <scope>NUCLEOTIDE SEQUENCE [LARGE SCALE GENOMIC DNA]</scope>
    <source>
        <strain evidence="6 7">CGMCC 1.05381</strain>
    </source>
</reference>
<dbReference type="PANTHER" id="PTHR10429">
    <property type="entry name" value="DNA-3-METHYLADENINE GLYCOSYLASE"/>
    <property type="match status" value="1"/>
</dbReference>
<organism evidence="6 7">
    <name type="scientific">Salinibacterium xinjiangense</name>
    <dbReference type="NCBI Taxonomy" id="386302"/>
    <lineage>
        <taxon>Bacteria</taxon>
        <taxon>Bacillati</taxon>
        <taxon>Actinomycetota</taxon>
        <taxon>Actinomycetes</taxon>
        <taxon>Micrococcales</taxon>
        <taxon>Microbacteriaceae</taxon>
        <taxon>Salinibacterium</taxon>
    </lineage>
</organism>
<dbReference type="HAMAP" id="MF_00527">
    <property type="entry name" value="3MGH"/>
    <property type="match status" value="1"/>
</dbReference>
<dbReference type="AlphaFoldDB" id="A0A2C8YTU8"/>
<evidence type="ECO:0000256" key="4">
    <source>
        <dbReference type="ARBA" id="ARBA00023204"/>
    </source>
</evidence>
<evidence type="ECO:0000313" key="7">
    <source>
        <dbReference type="Proteomes" id="UP000219440"/>
    </source>
</evidence>
<keyword evidence="2 5" id="KW-0227">DNA damage</keyword>
<keyword evidence="4 5" id="KW-0234">DNA repair</keyword>
<dbReference type="GO" id="GO:0006284">
    <property type="term" value="P:base-excision repair"/>
    <property type="evidence" value="ECO:0007669"/>
    <property type="project" value="InterPro"/>
</dbReference>
<dbReference type="Pfam" id="PF02245">
    <property type="entry name" value="Pur_DNA_glyco"/>
    <property type="match status" value="1"/>
</dbReference>
<dbReference type="Proteomes" id="UP000219440">
    <property type="component" value="Unassembled WGS sequence"/>
</dbReference>
<keyword evidence="7" id="KW-1185">Reference proteome</keyword>
<dbReference type="InterPro" id="IPR036995">
    <property type="entry name" value="MPG_sf"/>
</dbReference>
<dbReference type="InterPro" id="IPR011034">
    <property type="entry name" value="Formyl_transferase-like_C_sf"/>
</dbReference>
<evidence type="ECO:0000256" key="2">
    <source>
        <dbReference type="ARBA" id="ARBA00022763"/>
    </source>
</evidence>
<dbReference type="OrthoDB" id="9794313at2"/>
<evidence type="ECO:0000256" key="1">
    <source>
        <dbReference type="ARBA" id="ARBA00009232"/>
    </source>
</evidence>
<sequence length="194" mass="20825">MIELLSLPATEVAPRLLGATITVGAVTVRLTEVEAYLGEDDPGSHAFRGPTPRTMVMFGPPGHLYTYFTYGMHVCANVVCSPDGVASAVLLRAGEVVEGVELARSRRTTSRSDRDLARGPGRLCVALGITLTDGGADLAVSRIRLELAEEPQAFEQGPRTGVSGDGGRASFPWRFWMPGEPSVLPYKAHVPRHR</sequence>